<dbReference type="EMBL" id="JAUOQO010000002">
    <property type="protein sequence ID" value="MDO6572934.1"/>
    <property type="molecule type" value="Genomic_DNA"/>
</dbReference>
<dbReference type="GO" id="GO:0016747">
    <property type="term" value="F:acyltransferase activity, transferring groups other than amino-acyl groups"/>
    <property type="evidence" value="ECO:0007669"/>
    <property type="project" value="InterPro"/>
</dbReference>
<dbReference type="InterPro" id="IPR016181">
    <property type="entry name" value="Acyl_CoA_acyltransferase"/>
</dbReference>
<reference evidence="4" key="1">
    <citation type="submission" date="2023-07" db="EMBL/GenBank/DDBJ databases">
        <title>Genome content predicts the carbon catabolic preferences of heterotrophic bacteria.</title>
        <authorList>
            <person name="Gralka M."/>
        </authorList>
    </citation>
    <scope>NUCLEOTIDE SEQUENCE</scope>
    <source>
        <strain evidence="4">E2R20</strain>
    </source>
</reference>
<keyword evidence="1 4" id="KW-0808">Transferase</keyword>
<keyword evidence="5" id="KW-1185">Reference proteome</keyword>
<evidence type="ECO:0000313" key="4">
    <source>
        <dbReference type="EMBL" id="MDO6572934.1"/>
    </source>
</evidence>
<dbReference type="InterPro" id="IPR000182">
    <property type="entry name" value="GNAT_dom"/>
</dbReference>
<evidence type="ECO:0000259" key="3">
    <source>
        <dbReference type="PROSITE" id="PS51186"/>
    </source>
</evidence>
<feature type="domain" description="N-acetyltransferase" evidence="3">
    <location>
        <begin position="3"/>
        <end position="145"/>
    </location>
</feature>
<dbReference type="PROSITE" id="PS51186">
    <property type="entry name" value="GNAT"/>
    <property type="match status" value="1"/>
</dbReference>
<dbReference type="RefSeq" id="WP_029056549.1">
    <property type="nucleotide sequence ID" value="NZ_JAUOQO010000002.1"/>
</dbReference>
<sequence>MILKKTKLNEKDYDKALEIWERSVIETHDFLKDEDRIALKHEIPTYFKYVEGYLWWDDIELIGFSGTNDQNLEMLFIDPQYFNKGYGTQIVQTLIKDKKIQFVDVNKDNENAIQFYKKNGFIKYDESEQDGQGRDYPILHLKLSN</sequence>
<keyword evidence="2 4" id="KW-0012">Acyltransferase</keyword>
<dbReference type="AlphaFoldDB" id="A0AAW7YPB1"/>
<dbReference type="PANTHER" id="PTHR43800:SF1">
    <property type="entry name" value="PEPTIDYL-LYSINE N-ACETYLTRANSFERASE YJAB"/>
    <property type="match status" value="1"/>
</dbReference>
<proteinExistence type="predicted"/>
<gene>
    <name evidence="4" type="ORF">Q4528_02065</name>
</gene>
<dbReference type="Pfam" id="PF13508">
    <property type="entry name" value="Acetyltransf_7"/>
    <property type="match status" value="1"/>
</dbReference>
<name>A0AAW7YPB1_9STAP</name>
<comment type="caution">
    <text evidence="4">The sequence shown here is derived from an EMBL/GenBank/DDBJ whole genome shotgun (WGS) entry which is preliminary data.</text>
</comment>
<dbReference type="Proteomes" id="UP001170310">
    <property type="component" value="Unassembled WGS sequence"/>
</dbReference>
<protein>
    <submittedName>
        <fullName evidence="4">GNAT family N-acetyltransferase</fullName>
        <ecNumber evidence="4">2.3.1.-</ecNumber>
    </submittedName>
</protein>
<dbReference type="SUPFAM" id="SSF55729">
    <property type="entry name" value="Acyl-CoA N-acyltransferases (Nat)"/>
    <property type="match status" value="1"/>
</dbReference>
<organism evidence="4 5">
    <name type="scientific">Staphylococcus pasteuri_A</name>
    <dbReference type="NCBI Taxonomy" id="3062664"/>
    <lineage>
        <taxon>Bacteria</taxon>
        <taxon>Bacillati</taxon>
        <taxon>Bacillota</taxon>
        <taxon>Bacilli</taxon>
        <taxon>Bacillales</taxon>
        <taxon>Staphylococcaceae</taxon>
        <taxon>Staphylococcus</taxon>
    </lineage>
</organism>
<dbReference type="PANTHER" id="PTHR43800">
    <property type="entry name" value="PEPTIDYL-LYSINE N-ACETYLTRANSFERASE YJAB"/>
    <property type="match status" value="1"/>
</dbReference>
<accession>A0AAW7YPB1</accession>
<evidence type="ECO:0000256" key="2">
    <source>
        <dbReference type="ARBA" id="ARBA00023315"/>
    </source>
</evidence>
<dbReference type="Gene3D" id="3.40.630.30">
    <property type="match status" value="1"/>
</dbReference>
<evidence type="ECO:0000313" key="5">
    <source>
        <dbReference type="Proteomes" id="UP001170310"/>
    </source>
</evidence>
<dbReference type="CDD" id="cd04301">
    <property type="entry name" value="NAT_SF"/>
    <property type="match status" value="1"/>
</dbReference>
<evidence type="ECO:0000256" key="1">
    <source>
        <dbReference type="ARBA" id="ARBA00022679"/>
    </source>
</evidence>
<dbReference type="EC" id="2.3.1.-" evidence="4"/>